<name>A0A0G4MC78_VERLO</name>
<feature type="region of interest" description="Disordered" evidence="1">
    <location>
        <begin position="49"/>
        <end position="71"/>
    </location>
</feature>
<organism evidence="2 3">
    <name type="scientific">Verticillium longisporum</name>
    <name type="common">Verticillium dahliae var. longisporum</name>
    <dbReference type="NCBI Taxonomy" id="100787"/>
    <lineage>
        <taxon>Eukaryota</taxon>
        <taxon>Fungi</taxon>
        <taxon>Dikarya</taxon>
        <taxon>Ascomycota</taxon>
        <taxon>Pezizomycotina</taxon>
        <taxon>Sordariomycetes</taxon>
        <taxon>Hypocreomycetidae</taxon>
        <taxon>Glomerellales</taxon>
        <taxon>Plectosphaerellaceae</taxon>
        <taxon>Verticillium</taxon>
    </lineage>
</organism>
<accession>A0A0G4MC78</accession>
<keyword evidence="3" id="KW-1185">Reference proteome</keyword>
<proteinExistence type="predicted"/>
<sequence length="71" mass="7463">ATRPGTPQGGHQVADVRPPSSNTERRARGHADAKTPALFAIRYFSGPRARETAGLSRSTSQSAPGPVHAED</sequence>
<dbReference type="Proteomes" id="UP000044602">
    <property type="component" value="Unassembled WGS sequence"/>
</dbReference>
<evidence type="ECO:0000256" key="1">
    <source>
        <dbReference type="SAM" id="MobiDB-lite"/>
    </source>
</evidence>
<reference evidence="2 3" key="1">
    <citation type="submission" date="2015-05" db="EMBL/GenBank/DDBJ databases">
        <authorList>
            <person name="Wang D.B."/>
            <person name="Wang M."/>
        </authorList>
    </citation>
    <scope>NUCLEOTIDE SEQUENCE [LARGE SCALE GENOMIC DNA]</scope>
    <source>
        <strain evidence="2">VL1</strain>
    </source>
</reference>
<evidence type="ECO:0000313" key="2">
    <source>
        <dbReference type="EMBL" id="CRK31887.1"/>
    </source>
</evidence>
<gene>
    <name evidence="2" type="ORF">BN1708_018864</name>
</gene>
<dbReference type="EMBL" id="CVQH01021920">
    <property type="protein sequence ID" value="CRK31887.1"/>
    <property type="molecule type" value="Genomic_DNA"/>
</dbReference>
<feature type="region of interest" description="Disordered" evidence="1">
    <location>
        <begin position="1"/>
        <end position="35"/>
    </location>
</feature>
<protein>
    <submittedName>
        <fullName evidence="2">Uncharacterized protein</fullName>
    </submittedName>
</protein>
<feature type="non-terminal residue" evidence="2">
    <location>
        <position position="1"/>
    </location>
</feature>
<feature type="compositionally biased region" description="Basic and acidic residues" evidence="1">
    <location>
        <begin position="23"/>
        <end position="33"/>
    </location>
</feature>
<evidence type="ECO:0000313" key="3">
    <source>
        <dbReference type="Proteomes" id="UP000044602"/>
    </source>
</evidence>
<dbReference type="AlphaFoldDB" id="A0A0G4MC78"/>